<name>A0A177EIB0_9MICR</name>
<feature type="compositionally biased region" description="Polar residues" evidence="4">
    <location>
        <begin position="1"/>
        <end position="10"/>
    </location>
</feature>
<evidence type="ECO:0000256" key="1">
    <source>
        <dbReference type="ARBA" id="ARBA00022737"/>
    </source>
</evidence>
<dbReference type="STRING" id="1805483.A0A177EIB0"/>
<evidence type="ECO:0000256" key="3">
    <source>
        <dbReference type="ARBA" id="ARBA00023204"/>
    </source>
</evidence>
<dbReference type="GO" id="GO:0000724">
    <property type="term" value="P:double-strand break repair via homologous recombination"/>
    <property type="evidence" value="ECO:0007669"/>
    <property type="project" value="InterPro"/>
</dbReference>
<dbReference type="InterPro" id="IPR015187">
    <property type="entry name" value="BRCA2_OB_1"/>
</dbReference>
<evidence type="ECO:0000313" key="7">
    <source>
        <dbReference type="Proteomes" id="UP000185944"/>
    </source>
</evidence>
<keyword evidence="3" id="KW-0234">DNA repair</keyword>
<protein>
    <recommendedName>
        <fullName evidence="5">BRCA2 OB1 domain-containing protein</fullName>
    </recommendedName>
</protein>
<dbReference type="Gene3D" id="2.40.50.140">
    <property type="entry name" value="Nucleic acid-binding proteins"/>
    <property type="match status" value="2"/>
</dbReference>
<evidence type="ECO:0000259" key="5">
    <source>
        <dbReference type="Pfam" id="PF09103"/>
    </source>
</evidence>
<dbReference type="PANTHER" id="PTHR11289:SF0">
    <property type="entry name" value="BREAST CANCER TYPE 2 SUSCEPTIBILITY PROTEIN"/>
    <property type="match status" value="1"/>
</dbReference>
<dbReference type="EMBL" id="LTDL01000014">
    <property type="protein sequence ID" value="OAG31618.1"/>
    <property type="molecule type" value="Genomic_DNA"/>
</dbReference>
<dbReference type="SUPFAM" id="SSF50249">
    <property type="entry name" value="Nucleic acid-binding proteins"/>
    <property type="match status" value="1"/>
</dbReference>
<feature type="compositionally biased region" description="Basic and acidic residues" evidence="4">
    <location>
        <begin position="11"/>
        <end position="20"/>
    </location>
</feature>
<sequence length="586" mass="65788">MPNNKIPQESQARKETDPISKRWRKAKVTATRPVKENAKLPPEQPLAPDMSGILWENAILLPNNKIAPAAPLDAAGASERYMTDLLDATFFVEEKEYPFVSDADTTDTDIRYGPFYNKDNSLINKTLTDKIFNTNLNELVTPPRKKVKCIRTFSSPLLVDPDESLDIETGLLNRDRSKESPAKKPLADVIDENQNLIKRDKPEKDEQKNFPYFPGFRTATGKNISFSEDSLIKARRSLDFLSPTSNLSPTPKSSDPKQHEIDQLLSVFRSVKREIFPITRNKEDIHTVFSTFKYAWLSCLTQIMNIRIEDLSTAGSEIEKLVVASAKERWRRNPHSPLKKIAEKDEAPGIYLKLLVVEEGTTTLGVSDGVYALTVSLDEGLRSVAKKIKVGTIIQVLGASSLLPRPLSIEEAYSSRTPVLELRYNGVKPCLSGPLGYQPVCAFIRSLCSVRMQGGIVGCLSLKLTKVIHSKYLMNLNGSKNIIEEDQLEGAVERIEATIKKMCLDREEELEILSTVRVKKFVQYEVYSAYTQKSVLAHLTIWNPPTGLSLLNKTFLFFFLNTSPYPSTTGILTLTTTAFTIIKRLP</sequence>
<dbReference type="VEuPathDB" id="MicrosporidiaDB:NEDG_00093"/>
<feature type="domain" description="BRCA2 OB1" evidence="5">
    <location>
        <begin position="338"/>
        <end position="430"/>
    </location>
</feature>
<dbReference type="InterPro" id="IPR012340">
    <property type="entry name" value="NA-bd_OB-fold"/>
</dbReference>
<dbReference type="OrthoDB" id="21095at2759"/>
<dbReference type="InterPro" id="IPR015525">
    <property type="entry name" value="BRCA2"/>
</dbReference>
<evidence type="ECO:0000313" key="6">
    <source>
        <dbReference type="EMBL" id="OAG31618.1"/>
    </source>
</evidence>
<dbReference type="AlphaFoldDB" id="A0A177EIB0"/>
<feature type="region of interest" description="Disordered" evidence="4">
    <location>
        <begin position="1"/>
        <end position="45"/>
    </location>
</feature>
<proteinExistence type="predicted"/>
<evidence type="ECO:0000256" key="2">
    <source>
        <dbReference type="ARBA" id="ARBA00022763"/>
    </source>
</evidence>
<organism evidence="6 7">
    <name type="scientific">Nematocida displodere</name>
    <dbReference type="NCBI Taxonomy" id="1805483"/>
    <lineage>
        <taxon>Eukaryota</taxon>
        <taxon>Fungi</taxon>
        <taxon>Fungi incertae sedis</taxon>
        <taxon>Microsporidia</taxon>
        <taxon>Nematocida</taxon>
    </lineage>
</organism>
<dbReference type="Proteomes" id="UP000185944">
    <property type="component" value="Unassembled WGS sequence"/>
</dbReference>
<keyword evidence="1" id="KW-0677">Repeat</keyword>
<accession>A0A177EIB0</accession>
<evidence type="ECO:0000256" key="4">
    <source>
        <dbReference type="SAM" id="MobiDB-lite"/>
    </source>
</evidence>
<keyword evidence="2" id="KW-0227">DNA damage</keyword>
<dbReference type="PANTHER" id="PTHR11289">
    <property type="entry name" value="BREAST CANCER TYPE 2 SUSCEPTIBILITY PROTEIN BRCA2"/>
    <property type="match status" value="1"/>
</dbReference>
<dbReference type="PROSITE" id="PS50138">
    <property type="entry name" value="BRCA2_REPEAT"/>
    <property type="match status" value="1"/>
</dbReference>
<reference evidence="6 7" key="1">
    <citation type="submission" date="2016-02" db="EMBL/GenBank/DDBJ databases">
        <title>Discovery of a natural microsporidian pathogen with a broad tissue tropism in Caenorhabditis elegans.</title>
        <authorList>
            <person name="Luallen R.J."/>
            <person name="Reinke A.W."/>
            <person name="Tong L."/>
            <person name="Botts M.R."/>
            <person name="Felix M.-A."/>
            <person name="Troemel E.R."/>
        </authorList>
    </citation>
    <scope>NUCLEOTIDE SEQUENCE [LARGE SCALE GENOMIC DNA]</scope>
    <source>
        <strain evidence="6 7">JUm2807</strain>
    </source>
</reference>
<keyword evidence="7" id="KW-1185">Reference proteome</keyword>
<dbReference type="InterPro" id="IPR002093">
    <property type="entry name" value="BRCA2_repeat"/>
</dbReference>
<comment type="caution">
    <text evidence="6">The sequence shown here is derived from an EMBL/GenBank/DDBJ whole genome shotgun (WGS) entry which is preliminary data.</text>
</comment>
<dbReference type="GO" id="GO:0006355">
    <property type="term" value="P:regulation of DNA-templated transcription"/>
    <property type="evidence" value="ECO:0007669"/>
    <property type="project" value="TreeGrafter"/>
</dbReference>
<dbReference type="GeneID" id="93646443"/>
<dbReference type="Pfam" id="PF09103">
    <property type="entry name" value="BRCA-2_OB1"/>
    <property type="match status" value="1"/>
</dbReference>
<dbReference type="Pfam" id="PF00634">
    <property type="entry name" value="BRCA2"/>
    <property type="match status" value="1"/>
</dbReference>
<gene>
    <name evidence="6" type="ORF">NEDG_00093</name>
</gene>
<dbReference type="RefSeq" id="XP_067545219.1">
    <property type="nucleotide sequence ID" value="XM_067687511.1"/>
</dbReference>